<evidence type="ECO:0000256" key="5">
    <source>
        <dbReference type="ARBA" id="ARBA00022989"/>
    </source>
</evidence>
<dbReference type="InterPro" id="IPR051907">
    <property type="entry name" value="DoxX-like_oxidoreductase"/>
</dbReference>
<evidence type="ECO:0000256" key="3">
    <source>
        <dbReference type="ARBA" id="ARBA00022475"/>
    </source>
</evidence>
<comment type="caution">
    <text evidence="8">The sequence shown here is derived from an EMBL/GenBank/DDBJ whole genome shotgun (WGS) entry which is preliminary data.</text>
</comment>
<evidence type="ECO:0000313" key="9">
    <source>
        <dbReference type="Proteomes" id="UP001255416"/>
    </source>
</evidence>
<comment type="subcellular location">
    <subcellularLocation>
        <location evidence="1">Cell membrane</location>
        <topology evidence="1">Multi-pass membrane protein</topology>
    </subcellularLocation>
</comment>
<dbReference type="Proteomes" id="UP001255416">
    <property type="component" value="Unassembled WGS sequence"/>
</dbReference>
<comment type="similarity">
    <text evidence="2">Belongs to the DoxX family.</text>
</comment>
<evidence type="ECO:0000313" key="8">
    <source>
        <dbReference type="EMBL" id="MDU9006983.1"/>
    </source>
</evidence>
<evidence type="ECO:0000256" key="2">
    <source>
        <dbReference type="ARBA" id="ARBA00006679"/>
    </source>
</evidence>
<evidence type="ECO:0000256" key="7">
    <source>
        <dbReference type="SAM" id="Phobius"/>
    </source>
</evidence>
<keyword evidence="6 7" id="KW-0472">Membrane</keyword>
<organism evidence="8 9">
    <name type="scientific">Sedimentitalea todarodis</name>
    <dbReference type="NCBI Taxonomy" id="1631240"/>
    <lineage>
        <taxon>Bacteria</taxon>
        <taxon>Pseudomonadati</taxon>
        <taxon>Pseudomonadota</taxon>
        <taxon>Alphaproteobacteria</taxon>
        <taxon>Rhodobacterales</taxon>
        <taxon>Paracoccaceae</taxon>
        <taxon>Sedimentitalea</taxon>
    </lineage>
</organism>
<evidence type="ECO:0000256" key="1">
    <source>
        <dbReference type="ARBA" id="ARBA00004651"/>
    </source>
</evidence>
<dbReference type="InterPro" id="IPR032808">
    <property type="entry name" value="DoxX"/>
</dbReference>
<feature type="transmembrane region" description="Helical" evidence="7">
    <location>
        <begin position="112"/>
        <end position="131"/>
    </location>
</feature>
<keyword evidence="4 7" id="KW-0812">Transmembrane</keyword>
<gene>
    <name evidence="8" type="ORF">QO231_24470</name>
</gene>
<keyword evidence="3" id="KW-1003">Cell membrane</keyword>
<dbReference type="PANTHER" id="PTHR33452:SF1">
    <property type="entry name" value="INNER MEMBRANE PROTEIN YPHA-RELATED"/>
    <property type="match status" value="1"/>
</dbReference>
<protein>
    <submittedName>
        <fullName evidence="8">DoxX family protein</fullName>
    </submittedName>
</protein>
<keyword evidence="9" id="KW-1185">Reference proteome</keyword>
<name>A0ABU3VLB7_9RHOB</name>
<sequence length="144" mass="15077">MTIDATPKTNADYAALALRLTSGVAFLAHGWMKVSVFTIPGTVGYFESLGLPGFFAYLTILAELGGGLALILGVGVRAVSVPLIAVLLGAVWVHGGNGWAFSREGGGWEYPLFWAVVQGAILILGAGAYALRLPVLEKQLGRFA</sequence>
<feature type="transmembrane region" description="Helical" evidence="7">
    <location>
        <begin position="68"/>
        <end position="92"/>
    </location>
</feature>
<reference evidence="9" key="1">
    <citation type="submission" date="2023-05" db="EMBL/GenBank/DDBJ databases">
        <title>Sedimentitalea sp. nov. JM2-8.</title>
        <authorList>
            <person name="Huang J."/>
        </authorList>
    </citation>
    <scope>NUCLEOTIDE SEQUENCE [LARGE SCALE GENOMIC DNA]</scope>
    <source>
        <strain evidence="9">KHS03</strain>
    </source>
</reference>
<dbReference type="PANTHER" id="PTHR33452">
    <property type="entry name" value="OXIDOREDUCTASE CATD-RELATED"/>
    <property type="match status" value="1"/>
</dbReference>
<evidence type="ECO:0000256" key="4">
    <source>
        <dbReference type="ARBA" id="ARBA00022692"/>
    </source>
</evidence>
<evidence type="ECO:0000256" key="6">
    <source>
        <dbReference type="ARBA" id="ARBA00023136"/>
    </source>
</evidence>
<accession>A0ABU3VLB7</accession>
<feature type="transmembrane region" description="Helical" evidence="7">
    <location>
        <begin position="12"/>
        <end position="31"/>
    </location>
</feature>
<dbReference type="Pfam" id="PF07681">
    <property type="entry name" value="DoxX"/>
    <property type="match status" value="1"/>
</dbReference>
<dbReference type="RefSeq" id="WP_247038169.1">
    <property type="nucleotide sequence ID" value="NZ_JASMWN010000039.1"/>
</dbReference>
<proteinExistence type="inferred from homology"/>
<keyword evidence="5 7" id="KW-1133">Transmembrane helix</keyword>
<dbReference type="EMBL" id="JASMWN010000039">
    <property type="protein sequence ID" value="MDU9006983.1"/>
    <property type="molecule type" value="Genomic_DNA"/>
</dbReference>